<dbReference type="RefSeq" id="WP_162005058.1">
    <property type="nucleotide sequence ID" value="NZ_BKZW01000001.1"/>
</dbReference>
<organism evidence="2 3">
    <name type="scientific">Dictyobacter vulcani</name>
    <dbReference type="NCBI Taxonomy" id="2607529"/>
    <lineage>
        <taxon>Bacteria</taxon>
        <taxon>Bacillati</taxon>
        <taxon>Chloroflexota</taxon>
        <taxon>Ktedonobacteria</taxon>
        <taxon>Ktedonobacterales</taxon>
        <taxon>Dictyobacteraceae</taxon>
        <taxon>Dictyobacter</taxon>
    </lineage>
</organism>
<gene>
    <name evidence="2" type="ORF">KDW_17620</name>
</gene>
<sequence>MKMTFRQFIVFVCDVMLCVLFFSFYMQNKPTPTTWGILGFSAFLVIVLIGVYFFVNFMIDVLSD</sequence>
<protein>
    <submittedName>
        <fullName evidence="2">Uncharacterized protein</fullName>
    </submittedName>
</protein>
<keyword evidence="1" id="KW-0472">Membrane</keyword>
<keyword evidence="1" id="KW-1133">Transmembrane helix</keyword>
<evidence type="ECO:0000313" key="2">
    <source>
        <dbReference type="EMBL" id="GER87600.1"/>
    </source>
</evidence>
<feature type="transmembrane region" description="Helical" evidence="1">
    <location>
        <begin position="7"/>
        <end position="25"/>
    </location>
</feature>
<proteinExistence type="predicted"/>
<dbReference type="EMBL" id="BKZW01000001">
    <property type="protein sequence ID" value="GER87600.1"/>
    <property type="molecule type" value="Genomic_DNA"/>
</dbReference>
<keyword evidence="1" id="KW-0812">Transmembrane</keyword>
<keyword evidence="3" id="KW-1185">Reference proteome</keyword>
<evidence type="ECO:0000256" key="1">
    <source>
        <dbReference type="SAM" id="Phobius"/>
    </source>
</evidence>
<name>A0A5J4KMH0_9CHLR</name>
<evidence type="ECO:0000313" key="3">
    <source>
        <dbReference type="Proteomes" id="UP000326912"/>
    </source>
</evidence>
<accession>A0A5J4KMH0</accession>
<dbReference type="AlphaFoldDB" id="A0A5J4KMH0"/>
<dbReference type="Proteomes" id="UP000326912">
    <property type="component" value="Unassembled WGS sequence"/>
</dbReference>
<feature type="transmembrane region" description="Helical" evidence="1">
    <location>
        <begin position="37"/>
        <end position="59"/>
    </location>
</feature>
<reference evidence="2 3" key="1">
    <citation type="submission" date="2019-10" db="EMBL/GenBank/DDBJ databases">
        <title>Dictyobacter vulcani sp. nov., within the class Ktedonobacteria, isolated from soil of volcanic Mt. Zao.</title>
        <authorList>
            <person name="Zheng Y."/>
            <person name="Wang C.M."/>
            <person name="Sakai Y."/>
            <person name="Abe K."/>
            <person name="Yokota A."/>
            <person name="Yabe S."/>
        </authorList>
    </citation>
    <scope>NUCLEOTIDE SEQUENCE [LARGE SCALE GENOMIC DNA]</scope>
    <source>
        <strain evidence="2 3">W12</strain>
    </source>
</reference>
<comment type="caution">
    <text evidence="2">The sequence shown here is derived from an EMBL/GenBank/DDBJ whole genome shotgun (WGS) entry which is preliminary data.</text>
</comment>